<dbReference type="GO" id="GO:0004747">
    <property type="term" value="F:ribokinase activity"/>
    <property type="evidence" value="ECO:0007669"/>
    <property type="project" value="UniProtKB-UniRule"/>
</dbReference>
<dbReference type="KEGG" id="vhl:BME96_17845"/>
<dbReference type="InterPro" id="IPR002173">
    <property type="entry name" value="Carboh/pur_kinase_PfkB_CS"/>
</dbReference>
<dbReference type="Proteomes" id="UP000182945">
    <property type="component" value="Chromosome"/>
</dbReference>
<evidence type="ECO:0000256" key="7">
    <source>
        <dbReference type="ARBA" id="ARBA00022777"/>
    </source>
</evidence>
<name>A0AAC9J2B0_VIRHA</name>
<feature type="binding site" evidence="12">
    <location>
        <position position="246"/>
    </location>
    <ligand>
        <name>K(+)</name>
        <dbReference type="ChEBI" id="CHEBI:29103"/>
    </ligand>
</feature>
<comment type="similarity">
    <text evidence="1">Belongs to the carbohydrate kinase pfkB family.</text>
</comment>
<comment type="function">
    <text evidence="12">Catalyzes the phosphorylation of ribose at O-5 in a reaction requiring ATP and magnesium. The resulting D-ribose-5-phosphate can then be used either for sythesis of nucleotides, histidine, and tryptophan, or as a component of the pentose phosphate pathway.</text>
</comment>
<gene>
    <name evidence="12" type="primary">rbsK</name>
    <name evidence="14" type="ORF">BME96_17845</name>
</gene>
<comment type="subcellular location">
    <subcellularLocation>
        <location evidence="12">Cytoplasm</location>
    </subcellularLocation>
</comment>
<dbReference type="InterPro" id="IPR002139">
    <property type="entry name" value="Ribo/fructo_kinase"/>
</dbReference>
<evidence type="ECO:0000256" key="10">
    <source>
        <dbReference type="ARBA" id="ARBA00022958"/>
    </source>
</evidence>
<evidence type="ECO:0000313" key="14">
    <source>
        <dbReference type="EMBL" id="APC49948.1"/>
    </source>
</evidence>
<evidence type="ECO:0000256" key="6">
    <source>
        <dbReference type="ARBA" id="ARBA00022741"/>
    </source>
</evidence>
<feature type="binding site" evidence="12">
    <location>
        <begin position="251"/>
        <end position="252"/>
    </location>
    <ligand>
        <name>ATP</name>
        <dbReference type="ChEBI" id="CHEBI:30616"/>
    </ligand>
</feature>
<feature type="binding site" evidence="12">
    <location>
        <begin position="220"/>
        <end position="225"/>
    </location>
    <ligand>
        <name>ATP</name>
        <dbReference type="ChEBI" id="CHEBI:30616"/>
    </ligand>
</feature>
<protein>
    <recommendedName>
        <fullName evidence="3 12">Ribokinase</fullName>
        <shortName evidence="12">RK</shortName>
        <ecNumber evidence="2 12">2.7.1.15</ecNumber>
    </recommendedName>
</protein>
<proteinExistence type="inferred from homology"/>
<comment type="similarity">
    <text evidence="12">Belongs to the carbohydrate kinase PfkB family. Ribokinase subfamily.</text>
</comment>
<comment type="pathway">
    <text evidence="12">Carbohydrate metabolism; D-ribose degradation; D-ribose 5-phosphate from beta-D-ribopyranose: step 2/2.</text>
</comment>
<comment type="cofactor">
    <cofactor evidence="12">
        <name>Mg(2+)</name>
        <dbReference type="ChEBI" id="CHEBI:18420"/>
    </cofactor>
    <text evidence="12">Requires a divalent cation, most likely magnesium in vivo, as an electrophilic catalyst to aid phosphoryl group transfer. It is the chelate of the metal and the nucleotide that is the actual substrate.</text>
</comment>
<feature type="binding site" evidence="12">
    <location>
        <position position="140"/>
    </location>
    <ligand>
        <name>substrate</name>
    </ligand>
</feature>
<evidence type="ECO:0000313" key="15">
    <source>
        <dbReference type="Proteomes" id="UP000182945"/>
    </source>
</evidence>
<dbReference type="HAMAP" id="MF_01987">
    <property type="entry name" value="Ribokinase"/>
    <property type="match status" value="1"/>
</dbReference>
<evidence type="ECO:0000256" key="2">
    <source>
        <dbReference type="ARBA" id="ARBA00012035"/>
    </source>
</evidence>
<feature type="binding site" evidence="12">
    <location>
        <begin position="39"/>
        <end position="43"/>
    </location>
    <ligand>
        <name>substrate</name>
    </ligand>
</feature>
<evidence type="ECO:0000256" key="5">
    <source>
        <dbReference type="ARBA" id="ARBA00022723"/>
    </source>
</evidence>
<dbReference type="EC" id="2.7.1.15" evidence="2 12"/>
<dbReference type="EMBL" id="CP017962">
    <property type="protein sequence ID" value="APC49948.1"/>
    <property type="molecule type" value="Genomic_DNA"/>
</dbReference>
<sequence length="305" mass="32631">MKKVVVLGSLNMDLSIETNRMPRNGETIDGKSFFMSPGGKGANQAVAAQKSGAPTSMIGSVGNDLFGSQLISSLKKEGVDCTHVMENDSTSTGIAMIIRNAGDNRIILGAGANYTVDEAYTSQALQEIANKEDIFLTQFESDYEVVLHSLAKAKSQGLFTVFNPAPAKDIPETAYPSIDLLIVNQWESEMLSGIYPKTDKDCEDAIKLFLDKGVSSVIITCGAAGSTYGDKEQLIFVPSFKTNVVDTTAAGDTYIGALVASLANETTMKDSMIYATKAASLAISKQGAQESIPYKNEIDQFKEVN</sequence>
<keyword evidence="6 12" id="KW-0547">Nucleotide-binding</keyword>
<dbReference type="GO" id="GO:0019303">
    <property type="term" value="P:D-ribose catabolic process"/>
    <property type="evidence" value="ECO:0007669"/>
    <property type="project" value="UniProtKB-UniRule"/>
</dbReference>
<comment type="caution">
    <text evidence="12">Lacks conserved residue(s) required for the propagation of feature annotation.</text>
</comment>
<keyword evidence="12" id="KW-0963">Cytoplasm</keyword>
<dbReference type="GeneID" id="71516274"/>
<keyword evidence="4 12" id="KW-0808">Transferase</keyword>
<feature type="binding site" evidence="12">
    <location>
        <position position="291"/>
    </location>
    <ligand>
        <name>K(+)</name>
        <dbReference type="ChEBI" id="CHEBI:29103"/>
    </ligand>
</feature>
<dbReference type="PANTHER" id="PTHR10584">
    <property type="entry name" value="SUGAR KINASE"/>
    <property type="match status" value="1"/>
</dbReference>
<evidence type="ECO:0000259" key="13">
    <source>
        <dbReference type="Pfam" id="PF00294"/>
    </source>
</evidence>
<evidence type="ECO:0000256" key="9">
    <source>
        <dbReference type="ARBA" id="ARBA00022842"/>
    </source>
</evidence>
<comment type="activity regulation">
    <text evidence="12">Activated by a monovalent cation that binds near, but not in, the active site. The most likely occupant of the site in vivo is potassium. Ion binding induces a conformational change that may alter substrate affinity.</text>
</comment>
<feature type="active site" description="Proton acceptor" evidence="12">
    <location>
        <position position="252"/>
    </location>
</feature>
<keyword evidence="8 12" id="KW-0067">ATP-binding</keyword>
<dbReference type="AlphaFoldDB" id="A0AAC9J2B0"/>
<feature type="binding site" evidence="12">
    <location>
        <position position="282"/>
    </location>
    <ligand>
        <name>K(+)</name>
        <dbReference type="ChEBI" id="CHEBI:29103"/>
    </ligand>
</feature>
<dbReference type="PRINTS" id="PR00990">
    <property type="entry name" value="RIBOKINASE"/>
</dbReference>
<dbReference type="NCBIfam" id="TIGR02152">
    <property type="entry name" value="D_ribokin_bact"/>
    <property type="match status" value="1"/>
</dbReference>
<comment type="subunit">
    <text evidence="12">Homodimer.</text>
</comment>
<dbReference type="RefSeq" id="WP_071649813.1">
    <property type="nucleotide sequence ID" value="NZ_CP017962.1"/>
</dbReference>
<dbReference type="GO" id="GO:0046872">
    <property type="term" value="F:metal ion binding"/>
    <property type="evidence" value="ECO:0007669"/>
    <property type="project" value="UniProtKB-KW"/>
</dbReference>
<keyword evidence="9 12" id="KW-0460">Magnesium</keyword>
<keyword evidence="5 12" id="KW-0479">Metal-binding</keyword>
<feature type="binding site" evidence="12">
    <location>
        <begin position="11"/>
        <end position="13"/>
    </location>
    <ligand>
        <name>substrate</name>
    </ligand>
</feature>
<dbReference type="PROSITE" id="PS00584">
    <property type="entry name" value="PFKB_KINASES_2"/>
    <property type="match status" value="1"/>
</dbReference>
<evidence type="ECO:0000256" key="11">
    <source>
        <dbReference type="ARBA" id="ARBA00023277"/>
    </source>
</evidence>
<dbReference type="PANTHER" id="PTHR10584:SF166">
    <property type="entry name" value="RIBOKINASE"/>
    <property type="match status" value="1"/>
</dbReference>
<dbReference type="Gene3D" id="3.40.1190.20">
    <property type="match status" value="1"/>
</dbReference>
<dbReference type="SUPFAM" id="SSF53613">
    <property type="entry name" value="Ribokinase-like"/>
    <property type="match status" value="1"/>
</dbReference>
<feature type="binding site" evidence="12">
    <location>
        <position position="285"/>
    </location>
    <ligand>
        <name>K(+)</name>
        <dbReference type="ChEBI" id="CHEBI:29103"/>
    </ligand>
</feature>
<evidence type="ECO:0000256" key="3">
    <source>
        <dbReference type="ARBA" id="ARBA00016943"/>
    </source>
</evidence>
<dbReference type="Pfam" id="PF00294">
    <property type="entry name" value="PfkB"/>
    <property type="match status" value="1"/>
</dbReference>
<dbReference type="InterPro" id="IPR011877">
    <property type="entry name" value="Ribokinase"/>
</dbReference>
<evidence type="ECO:0000256" key="8">
    <source>
        <dbReference type="ARBA" id="ARBA00022840"/>
    </source>
</evidence>
<feature type="binding site" evidence="12">
    <location>
        <position position="252"/>
    </location>
    <ligand>
        <name>substrate</name>
    </ligand>
</feature>
<dbReference type="InterPro" id="IPR029056">
    <property type="entry name" value="Ribokinase-like"/>
</dbReference>
<dbReference type="GO" id="GO:0005524">
    <property type="term" value="F:ATP binding"/>
    <property type="evidence" value="ECO:0007669"/>
    <property type="project" value="UniProtKB-UniRule"/>
</dbReference>
<keyword evidence="11 12" id="KW-0119">Carbohydrate metabolism</keyword>
<feature type="domain" description="Carbohydrate kinase PfkB" evidence="13">
    <location>
        <begin position="1"/>
        <end position="293"/>
    </location>
</feature>
<accession>A0AAC9J2B0</accession>
<feature type="binding site" evidence="12">
    <location>
        <position position="184"/>
    </location>
    <ligand>
        <name>ATP</name>
        <dbReference type="ChEBI" id="CHEBI:30616"/>
    </ligand>
</feature>
<evidence type="ECO:0000256" key="1">
    <source>
        <dbReference type="ARBA" id="ARBA00005380"/>
    </source>
</evidence>
<comment type="catalytic activity">
    <reaction evidence="12">
        <text>D-ribose + ATP = D-ribose 5-phosphate + ADP + H(+)</text>
        <dbReference type="Rhea" id="RHEA:13697"/>
        <dbReference type="ChEBI" id="CHEBI:15378"/>
        <dbReference type="ChEBI" id="CHEBI:30616"/>
        <dbReference type="ChEBI" id="CHEBI:47013"/>
        <dbReference type="ChEBI" id="CHEBI:78346"/>
        <dbReference type="ChEBI" id="CHEBI:456216"/>
        <dbReference type="EC" id="2.7.1.15"/>
    </reaction>
</comment>
<organism evidence="14 15">
    <name type="scientific">Virgibacillus halodenitrificans</name>
    <name type="common">Bacillus halodenitrificans</name>
    <dbReference type="NCBI Taxonomy" id="1482"/>
    <lineage>
        <taxon>Bacteria</taxon>
        <taxon>Bacillati</taxon>
        <taxon>Bacillota</taxon>
        <taxon>Bacilli</taxon>
        <taxon>Bacillales</taxon>
        <taxon>Bacillaceae</taxon>
        <taxon>Virgibacillus</taxon>
    </lineage>
</organism>
<evidence type="ECO:0000256" key="4">
    <source>
        <dbReference type="ARBA" id="ARBA00022679"/>
    </source>
</evidence>
<feature type="binding site" evidence="12">
    <location>
        <position position="248"/>
    </location>
    <ligand>
        <name>K(+)</name>
        <dbReference type="ChEBI" id="CHEBI:29103"/>
    </ligand>
</feature>
<dbReference type="InterPro" id="IPR011611">
    <property type="entry name" value="PfkB_dom"/>
</dbReference>
<evidence type="ECO:0000256" key="12">
    <source>
        <dbReference type="HAMAP-Rule" id="MF_01987"/>
    </source>
</evidence>
<reference evidence="14 15" key="1">
    <citation type="submission" date="2016-11" db="EMBL/GenBank/DDBJ databases">
        <title>Complete genome sequencing of Virgibacillus halodenitrificans PDB-F2.</title>
        <authorList>
            <person name="Sun Z."/>
            <person name="Zhou Y."/>
            <person name="Li H."/>
        </authorList>
    </citation>
    <scope>NUCLEOTIDE SEQUENCE [LARGE SCALE GENOMIC DNA]</scope>
    <source>
        <strain evidence="14 15">PDB-F2</strain>
    </source>
</reference>
<dbReference type="CDD" id="cd01174">
    <property type="entry name" value="ribokinase"/>
    <property type="match status" value="1"/>
</dbReference>
<keyword evidence="7 12" id="KW-0418">Kinase</keyword>
<keyword evidence="10 12" id="KW-0630">Potassium</keyword>
<feature type="binding site" evidence="12">
    <location>
        <position position="287"/>
    </location>
    <ligand>
        <name>K(+)</name>
        <dbReference type="ChEBI" id="CHEBI:29103"/>
    </ligand>
</feature>
<dbReference type="GO" id="GO:0005737">
    <property type="term" value="C:cytoplasm"/>
    <property type="evidence" value="ECO:0007669"/>
    <property type="project" value="UniProtKB-SubCell"/>
</dbReference>